<dbReference type="Gene3D" id="1.10.510.10">
    <property type="entry name" value="Transferase(Phosphotransferase) domain 1"/>
    <property type="match status" value="1"/>
</dbReference>
<dbReference type="PROSITE" id="PS00108">
    <property type="entry name" value="PROTEIN_KINASE_ST"/>
    <property type="match status" value="1"/>
</dbReference>
<dbReference type="SUPFAM" id="SSF56112">
    <property type="entry name" value="Protein kinase-like (PK-like)"/>
    <property type="match status" value="1"/>
</dbReference>
<reference evidence="3 4" key="1">
    <citation type="submission" date="2024-07" db="EMBL/GenBank/DDBJ databases">
        <title>Section-level genome sequencing and comparative genomics of Aspergillus sections Usti and Cavernicolus.</title>
        <authorList>
            <consortium name="Lawrence Berkeley National Laboratory"/>
            <person name="Nybo J.L."/>
            <person name="Vesth T.C."/>
            <person name="Theobald S."/>
            <person name="Frisvad J.C."/>
            <person name="Larsen T.O."/>
            <person name="Kjaerboelling I."/>
            <person name="Rothschild-Mancinelli K."/>
            <person name="Lyhne E.K."/>
            <person name="Kogle M.E."/>
            <person name="Barry K."/>
            <person name="Clum A."/>
            <person name="Na H."/>
            <person name="Ledsgaard L."/>
            <person name="Lin J."/>
            <person name="Lipzen A."/>
            <person name="Kuo A."/>
            <person name="Riley R."/>
            <person name="Mondo S."/>
            <person name="LaButti K."/>
            <person name="Haridas S."/>
            <person name="Pangalinan J."/>
            <person name="Salamov A.A."/>
            <person name="Simmons B.A."/>
            <person name="Magnuson J.K."/>
            <person name="Chen J."/>
            <person name="Drula E."/>
            <person name="Henrissat B."/>
            <person name="Wiebenga A."/>
            <person name="Lubbers R.J."/>
            <person name="Gomes A.C."/>
            <person name="Makela M.R."/>
            <person name="Stajich J."/>
            <person name="Grigoriev I.V."/>
            <person name="Mortensen U.H."/>
            <person name="De vries R.P."/>
            <person name="Baker S.E."/>
            <person name="Andersen M.R."/>
        </authorList>
    </citation>
    <scope>NUCLEOTIDE SEQUENCE [LARGE SCALE GENOMIC DNA]</scope>
    <source>
        <strain evidence="3 4">CBS 600.67</strain>
    </source>
</reference>
<feature type="domain" description="Protein kinase" evidence="2">
    <location>
        <begin position="175"/>
        <end position="529"/>
    </location>
</feature>
<dbReference type="InterPro" id="IPR011009">
    <property type="entry name" value="Kinase-like_dom_sf"/>
</dbReference>
<name>A0ABR4IEU6_9EURO</name>
<sequence>MAASAYNILHDEVYREVYSKLERQDHEGLRFAPIGTAERILHPDKLRRFFQSLLEPTTSVIDQFNMTDDDLLTRVIERELHEFFAILIFAGCPILTARVCTTVLIANNTWPVKSRRKISFSSLPADREDLKELFQGDDIATDKFIGKQAYFCPVVIRKGEEVRVENTDYRRLPYLDGEQKLREGAFGKVYKVKICPHHFYDPSERSTNPEPLEIARKDYEISRDPNVEKERDIMEKIFAGSSTECPNILRNLGSLAFGPTNYSLFMPLAICDLQAYMMENYQARPNSIAEKKNLISCAMGLADGLSFLHKGMKTSEMEELVCYHMDLKPRNILIFQETEGGRPTRHIWKISDFGMARMKVRRHGKDVVGEQDVNSWFVRRSPIEGPSVSATRNPRADGTYLAPESTSQDRIMRADSDVWSLGCVLSVLFVYLEEGSKGVEEYTRARGDHDEAQGCDFFFLSSRRFRSMKVHPGVSKTHDHLIHKASERSHHEGEIVEFALRYLEDHVLQVDQSKRAGAEHVKKMLENTFKRYRRLEAVPPAPIPEGNASSQSWSERVRRTIRPSKTPPRGDAVGHGDLEQWYLANIEAAKGCEIAPDCSLVAYWTDRKISLYSSGSLSPNLAKPVAQHELTGDGYLWKSIRLTQSYLIASTTSPSFHCFIFNLAEGLEEGVFKICYVVELTQPAISKFAISPDSRTLACILKSGVDDRQPGSLFVADITDLIARVGRVDSNVPPGETPHEQSGSSSNIPNAKIWWTSTLRWPATEVTNLSFSKKDDIYFVVLPEPTVRRREHRISVVHINLETRDMDILPVQSQGLDSSTIAPLFTCFAPFHRETATCAIVTREKKFHIQNIGAQDLTGPIRRDIKKYRILRLMIGSCDEKMYALARESTNYRMLLLEMTVPRSINDELCPRELAHLPDLSENDQFTERLCDTDREKCILIAALVGRDQCAVYRVGLDGTGANA</sequence>
<dbReference type="Pfam" id="PF00069">
    <property type="entry name" value="Pkinase"/>
    <property type="match status" value="1"/>
</dbReference>
<organism evidence="3 4">
    <name type="scientific">Aspergillus cavernicola</name>
    <dbReference type="NCBI Taxonomy" id="176166"/>
    <lineage>
        <taxon>Eukaryota</taxon>
        <taxon>Fungi</taxon>
        <taxon>Dikarya</taxon>
        <taxon>Ascomycota</taxon>
        <taxon>Pezizomycotina</taxon>
        <taxon>Eurotiomycetes</taxon>
        <taxon>Eurotiomycetidae</taxon>
        <taxon>Eurotiales</taxon>
        <taxon>Aspergillaceae</taxon>
        <taxon>Aspergillus</taxon>
        <taxon>Aspergillus subgen. Nidulantes</taxon>
    </lineage>
</organism>
<gene>
    <name evidence="3" type="ORF">BDW59DRAFT_161135</name>
</gene>
<dbReference type="InterPro" id="IPR000719">
    <property type="entry name" value="Prot_kinase_dom"/>
</dbReference>
<evidence type="ECO:0000256" key="1">
    <source>
        <dbReference type="SAM" id="MobiDB-lite"/>
    </source>
</evidence>
<protein>
    <submittedName>
        <fullName evidence="3">Kinase-like domain-containing protein</fullName>
    </submittedName>
</protein>
<evidence type="ECO:0000313" key="4">
    <source>
        <dbReference type="Proteomes" id="UP001610335"/>
    </source>
</evidence>
<dbReference type="PANTHER" id="PTHR24359">
    <property type="entry name" value="SERINE/THREONINE-PROTEIN KINASE SBK1"/>
    <property type="match status" value="1"/>
</dbReference>
<dbReference type="PROSITE" id="PS50011">
    <property type="entry name" value="PROTEIN_KINASE_DOM"/>
    <property type="match status" value="1"/>
</dbReference>
<evidence type="ECO:0000313" key="3">
    <source>
        <dbReference type="EMBL" id="KAL2826296.1"/>
    </source>
</evidence>
<dbReference type="SMART" id="SM00220">
    <property type="entry name" value="S_TKc"/>
    <property type="match status" value="1"/>
</dbReference>
<feature type="region of interest" description="Disordered" evidence="1">
    <location>
        <begin position="729"/>
        <end position="748"/>
    </location>
</feature>
<proteinExistence type="predicted"/>
<comment type="caution">
    <text evidence="3">The sequence shown here is derived from an EMBL/GenBank/DDBJ whole genome shotgun (WGS) entry which is preliminary data.</text>
</comment>
<dbReference type="InterPro" id="IPR008271">
    <property type="entry name" value="Ser/Thr_kinase_AS"/>
</dbReference>
<dbReference type="SUPFAM" id="SSF82171">
    <property type="entry name" value="DPP6 N-terminal domain-like"/>
    <property type="match status" value="1"/>
</dbReference>
<dbReference type="EMBL" id="JBFXLS010000031">
    <property type="protein sequence ID" value="KAL2826296.1"/>
    <property type="molecule type" value="Genomic_DNA"/>
</dbReference>
<keyword evidence="4" id="KW-1185">Reference proteome</keyword>
<evidence type="ECO:0000259" key="2">
    <source>
        <dbReference type="PROSITE" id="PS50011"/>
    </source>
</evidence>
<dbReference type="PANTHER" id="PTHR24359:SF1">
    <property type="entry name" value="INHIBITOR OF NUCLEAR FACTOR KAPPA-B KINASE EPSILON SUBUNIT HOMOLOG 1-RELATED"/>
    <property type="match status" value="1"/>
</dbReference>
<accession>A0ABR4IEU6</accession>
<dbReference type="Proteomes" id="UP001610335">
    <property type="component" value="Unassembled WGS sequence"/>
</dbReference>